<organism evidence="2 3">
    <name type="scientific">Clostridium tarantellae</name>
    <dbReference type="NCBI Taxonomy" id="39493"/>
    <lineage>
        <taxon>Bacteria</taxon>
        <taxon>Bacillati</taxon>
        <taxon>Bacillota</taxon>
        <taxon>Clostridia</taxon>
        <taxon>Eubacteriales</taxon>
        <taxon>Clostridiaceae</taxon>
        <taxon>Clostridium</taxon>
    </lineage>
</organism>
<comment type="caution">
    <text evidence="2">The sequence shown here is derived from an EMBL/GenBank/DDBJ whole genome shotgun (WGS) entry which is preliminary data.</text>
</comment>
<dbReference type="AlphaFoldDB" id="A0A6I1MI55"/>
<protein>
    <submittedName>
        <fullName evidence="2">DUF2304 family protein</fullName>
    </submittedName>
</protein>
<feature type="transmembrane region" description="Helical" evidence="1">
    <location>
        <begin position="37"/>
        <end position="63"/>
    </location>
</feature>
<gene>
    <name evidence="2" type="ORF">GBZ86_02280</name>
</gene>
<dbReference type="Proteomes" id="UP000430345">
    <property type="component" value="Unassembled WGS sequence"/>
</dbReference>
<keyword evidence="1" id="KW-1133">Transmembrane helix</keyword>
<keyword evidence="1" id="KW-0472">Membrane</keyword>
<feature type="transmembrane region" description="Helical" evidence="1">
    <location>
        <begin position="69"/>
        <end position="89"/>
    </location>
</feature>
<reference evidence="2 3" key="1">
    <citation type="submission" date="2019-10" db="EMBL/GenBank/DDBJ databases">
        <title>The Genome Sequence of Clostridium tarantellae Isolated from Fish Brain.</title>
        <authorList>
            <person name="Bano L."/>
            <person name="Kiel M."/>
            <person name="Sales G."/>
            <person name="Doxey A.C."/>
            <person name="Mansfield M.J."/>
            <person name="Schiavone M."/>
            <person name="Rossetto O."/>
            <person name="Pirazzini M."/>
            <person name="Dobrindt U."/>
            <person name="Montecucco C."/>
        </authorList>
    </citation>
    <scope>NUCLEOTIDE SEQUENCE [LARGE SCALE GENOMIC DNA]</scope>
    <source>
        <strain evidence="2 3">DSM 3997</strain>
    </source>
</reference>
<feature type="transmembrane region" description="Helical" evidence="1">
    <location>
        <begin position="6"/>
        <end position="25"/>
    </location>
</feature>
<evidence type="ECO:0000256" key="1">
    <source>
        <dbReference type="SAM" id="Phobius"/>
    </source>
</evidence>
<dbReference type="OrthoDB" id="2237501at2"/>
<dbReference type="EMBL" id="WHJC01000013">
    <property type="protein sequence ID" value="MPQ42584.1"/>
    <property type="molecule type" value="Genomic_DNA"/>
</dbReference>
<keyword evidence="1" id="KW-0812">Transmembrane</keyword>
<evidence type="ECO:0000313" key="3">
    <source>
        <dbReference type="Proteomes" id="UP000430345"/>
    </source>
</evidence>
<keyword evidence="3" id="KW-1185">Reference proteome</keyword>
<sequence length="128" mass="14573">MDKILQIIMIISSFIFTSFIVYMISKGKVELKYALTWLFTALTFIIISLFPSILNGLSLALHILTPVNALFLIIITFLLLIIFTLTVAISKIKNQVISISQEISILKEEIEKVDDINDDINIDEKRII</sequence>
<dbReference type="RefSeq" id="WP_152887351.1">
    <property type="nucleotide sequence ID" value="NZ_WHJC01000013.1"/>
</dbReference>
<dbReference type="Pfam" id="PF10066">
    <property type="entry name" value="DUF2304"/>
    <property type="match status" value="1"/>
</dbReference>
<dbReference type="InterPro" id="IPR019277">
    <property type="entry name" value="DUF2304"/>
</dbReference>
<evidence type="ECO:0000313" key="2">
    <source>
        <dbReference type="EMBL" id="MPQ42584.1"/>
    </source>
</evidence>
<name>A0A6I1MI55_9CLOT</name>
<accession>A0A6I1MI55</accession>
<proteinExistence type="predicted"/>